<feature type="transmembrane region" description="Helical" evidence="1">
    <location>
        <begin position="22"/>
        <end position="42"/>
    </location>
</feature>
<name>A0ABS9W306_9PROT</name>
<keyword evidence="1" id="KW-0472">Membrane</keyword>
<keyword evidence="3" id="KW-1185">Reference proteome</keyword>
<feature type="transmembrane region" description="Helical" evidence="1">
    <location>
        <begin position="344"/>
        <end position="365"/>
    </location>
</feature>
<feature type="transmembrane region" description="Helical" evidence="1">
    <location>
        <begin position="102"/>
        <end position="120"/>
    </location>
</feature>
<evidence type="ECO:0000313" key="2">
    <source>
        <dbReference type="EMBL" id="MCI0753676.1"/>
    </source>
</evidence>
<feature type="transmembrane region" description="Helical" evidence="1">
    <location>
        <begin position="48"/>
        <end position="65"/>
    </location>
</feature>
<reference evidence="2 3" key="1">
    <citation type="submission" date="2022-03" db="EMBL/GenBank/DDBJ databases">
        <title>Complete genome analysis of Roseomonas KG 17.1 : a prolific producer of plant growth promoters.</title>
        <authorList>
            <person name="Saadouli I."/>
            <person name="Najjari A."/>
            <person name="Mosbah A."/>
            <person name="Ouzari H.I."/>
        </authorList>
    </citation>
    <scope>NUCLEOTIDE SEQUENCE [LARGE SCALE GENOMIC DNA]</scope>
    <source>
        <strain evidence="2 3">KG17-1</strain>
    </source>
</reference>
<gene>
    <name evidence="2" type="ORF">MON41_07880</name>
</gene>
<accession>A0ABS9W306</accession>
<evidence type="ECO:0000313" key="3">
    <source>
        <dbReference type="Proteomes" id="UP001201985"/>
    </source>
</evidence>
<organism evidence="2 3">
    <name type="scientific">Teichococcus vastitatis</name>
    <dbReference type="NCBI Taxonomy" id="2307076"/>
    <lineage>
        <taxon>Bacteria</taxon>
        <taxon>Pseudomonadati</taxon>
        <taxon>Pseudomonadota</taxon>
        <taxon>Alphaproteobacteria</taxon>
        <taxon>Acetobacterales</taxon>
        <taxon>Roseomonadaceae</taxon>
        <taxon>Roseomonas</taxon>
    </lineage>
</organism>
<feature type="transmembrane region" description="Helical" evidence="1">
    <location>
        <begin position="77"/>
        <end position="96"/>
    </location>
</feature>
<feature type="transmembrane region" description="Helical" evidence="1">
    <location>
        <begin position="371"/>
        <end position="388"/>
    </location>
</feature>
<dbReference type="EMBL" id="JALBUU010000004">
    <property type="protein sequence ID" value="MCI0753676.1"/>
    <property type="molecule type" value="Genomic_DNA"/>
</dbReference>
<comment type="caution">
    <text evidence="2">The sequence shown here is derived from an EMBL/GenBank/DDBJ whole genome shotgun (WGS) entry which is preliminary data.</text>
</comment>
<evidence type="ECO:0008006" key="4">
    <source>
        <dbReference type="Google" id="ProtNLM"/>
    </source>
</evidence>
<protein>
    <recommendedName>
        <fullName evidence="4">O-antigen ligase like membrane protein</fullName>
    </recommendedName>
</protein>
<sequence length="434" mass="47734">MISPLDIKIPDDGERAAAEVRFVSRWLVVVLFTSIFLQRFALPIAPDGIAFNLLVTTLAVAVLAFRGSLVMDTTRTVMFFVLAATVSLSAALNAGMASMPSLALLLIVYIPYMFSLRPEVAETVFQNCVRAFQVMVLICAFMGIAQFIAQFVIGNSIPFTFKGIVPEELLLQNFNTANPLAWSSPYFKSNGFFLVEPSTFSQYLAIAIVLELLYRGATWRLLVFGLALPTSYSGTGLILLALLTPWVMLHKRAYGAIFGALVFGAIIIATGSLWNADALFSRVNEFGSENSSANARFVAGAWLIGDFLLDSGRDLVFGLGPGSYVQFANLVTYSPHDPAWAKLIFEYGLFGSLVFWPFFLVALFRGAPSRWVSWAMLIGYFTFGGMLLDPRLQVMLLLFCVLPKRPVEQAALNPPQEQTVPGPWLSPLDIRPAE</sequence>
<feature type="transmembrane region" description="Helical" evidence="1">
    <location>
        <begin position="132"/>
        <end position="153"/>
    </location>
</feature>
<keyword evidence="1" id="KW-1133">Transmembrane helix</keyword>
<dbReference type="RefSeq" id="WP_120009372.1">
    <property type="nucleotide sequence ID" value="NZ_JALBUU010000004.1"/>
</dbReference>
<dbReference type="Proteomes" id="UP001201985">
    <property type="component" value="Unassembled WGS sequence"/>
</dbReference>
<feature type="transmembrane region" description="Helical" evidence="1">
    <location>
        <begin position="253"/>
        <end position="274"/>
    </location>
</feature>
<keyword evidence="1" id="KW-0812">Transmembrane</keyword>
<evidence type="ECO:0000256" key="1">
    <source>
        <dbReference type="SAM" id="Phobius"/>
    </source>
</evidence>
<feature type="transmembrane region" description="Helical" evidence="1">
    <location>
        <begin position="192"/>
        <end position="214"/>
    </location>
</feature>
<proteinExistence type="predicted"/>
<feature type="transmembrane region" description="Helical" evidence="1">
    <location>
        <begin position="221"/>
        <end position="247"/>
    </location>
</feature>